<dbReference type="EMBL" id="JAOWLA010000003">
    <property type="protein sequence ID" value="MCV2863873.1"/>
    <property type="molecule type" value="Genomic_DNA"/>
</dbReference>
<keyword evidence="1" id="KW-0808">Transferase</keyword>
<dbReference type="RefSeq" id="WP_263720344.1">
    <property type="nucleotide sequence ID" value="NZ_JAOWLA010000003.1"/>
</dbReference>
<keyword evidence="4" id="KW-0547">Nucleotide-binding</keyword>
<dbReference type="InterPro" id="IPR003594">
    <property type="entry name" value="HATPase_dom"/>
</dbReference>
<dbReference type="PANTHER" id="PTHR35526">
    <property type="entry name" value="ANTI-SIGMA-F FACTOR RSBW-RELATED"/>
    <property type="match status" value="1"/>
</dbReference>
<proteinExistence type="predicted"/>
<keyword evidence="4" id="KW-0067">ATP-binding</keyword>
<comment type="caution">
    <text evidence="4">The sequence shown here is derived from an EMBL/GenBank/DDBJ whole genome shotgun (WGS) entry which is preliminary data.</text>
</comment>
<evidence type="ECO:0000256" key="1">
    <source>
        <dbReference type="ARBA" id="ARBA00022527"/>
    </source>
</evidence>
<dbReference type="Gene3D" id="3.30.565.10">
    <property type="entry name" value="Histidine kinase-like ATPase, C-terminal domain"/>
    <property type="match status" value="1"/>
</dbReference>
<feature type="domain" description="Histidine kinase/HSP90-like ATPase" evidence="3">
    <location>
        <begin position="49"/>
        <end position="156"/>
    </location>
</feature>
<dbReference type="GO" id="GO:0005524">
    <property type="term" value="F:ATP binding"/>
    <property type="evidence" value="ECO:0007669"/>
    <property type="project" value="UniProtKB-KW"/>
</dbReference>
<dbReference type="SUPFAM" id="SSF55874">
    <property type="entry name" value="ATPase domain of HSP90 chaperone/DNA topoisomerase II/histidine kinase"/>
    <property type="match status" value="1"/>
</dbReference>
<organism evidence="4 5">
    <name type="scientific">Albidovulum sediminicola</name>
    <dbReference type="NCBI Taxonomy" id="2984331"/>
    <lineage>
        <taxon>Bacteria</taxon>
        <taxon>Pseudomonadati</taxon>
        <taxon>Pseudomonadota</taxon>
        <taxon>Alphaproteobacteria</taxon>
        <taxon>Rhodobacterales</taxon>
        <taxon>Paracoccaceae</taxon>
        <taxon>Albidovulum</taxon>
    </lineage>
</organism>
<dbReference type="PANTHER" id="PTHR35526:SF3">
    <property type="entry name" value="ANTI-SIGMA-F FACTOR RSBW"/>
    <property type="match status" value="1"/>
</dbReference>
<dbReference type="InterPro" id="IPR050267">
    <property type="entry name" value="Anti-sigma-factor_SerPK"/>
</dbReference>
<keyword evidence="5" id="KW-1185">Reference proteome</keyword>
<accession>A0ABT2YYC0</accession>
<dbReference type="CDD" id="cd16936">
    <property type="entry name" value="HATPase_RsbW-like"/>
    <property type="match status" value="1"/>
</dbReference>
<feature type="region of interest" description="Disordered" evidence="2">
    <location>
        <begin position="1"/>
        <end position="21"/>
    </location>
</feature>
<keyword evidence="1" id="KW-0418">Kinase</keyword>
<reference evidence="4 5" key="1">
    <citation type="submission" date="2022-10" db="EMBL/GenBank/DDBJ databases">
        <title>Defluviimonas sp. nov., isolated from ocean surface water.</title>
        <authorList>
            <person name="He W."/>
            <person name="Wang L."/>
            <person name="Zhang D.-F."/>
        </authorList>
    </citation>
    <scope>NUCLEOTIDE SEQUENCE [LARGE SCALE GENOMIC DNA]</scope>
    <source>
        <strain evidence="4 5">WL0075</strain>
    </source>
</reference>
<evidence type="ECO:0000313" key="5">
    <source>
        <dbReference type="Proteomes" id="UP001652503"/>
    </source>
</evidence>
<dbReference type="Pfam" id="PF13581">
    <property type="entry name" value="HATPase_c_2"/>
    <property type="match status" value="1"/>
</dbReference>
<evidence type="ECO:0000256" key="2">
    <source>
        <dbReference type="SAM" id="MobiDB-lite"/>
    </source>
</evidence>
<dbReference type="InterPro" id="IPR036890">
    <property type="entry name" value="HATPase_C_sf"/>
</dbReference>
<keyword evidence="1" id="KW-0723">Serine/threonine-protein kinase</keyword>
<gene>
    <name evidence="4" type="ORF">OE647_03860</name>
</gene>
<evidence type="ECO:0000313" key="4">
    <source>
        <dbReference type="EMBL" id="MCV2863873.1"/>
    </source>
</evidence>
<dbReference type="Proteomes" id="UP001652503">
    <property type="component" value="Unassembled WGS sequence"/>
</dbReference>
<evidence type="ECO:0000259" key="3">
    <source>
        <dbReference type="Pfam" id="PF13581"/>
    </source>
</evidence>
<name>A0ABT2YYC0_9RHOB</name>
<protein>
    <submittedName>
        <fullName evidence="4">ATP-binding protein</fullName>
    </submittedName>
</protein>
<sequence length="162" mass="18154">MATDARLEPRQRPRRGDPVAPPERFEARVAADPLSVRILLYALLNRFGRLLGPANASAVELVLAEVLNNVVEHAYGPDQAGDIEIAVVLHPVSLECRIADWGRPFPDHTMRYRHLPDLEVALDRLPEGGWGWTLIQRCARDLVYRRLGDRNELSLVVPLASP</sequence>